<feature type="signal peptide" evidence="8">
    <location>
        <begin position="1"/>
        <end position="23"/>
    </location>
</feature>
<evidence type="ECO:0000256" key="3">
    <source>
        <dbReference type="ARBA" id="ARBA00022608"/>
    </source>
</evidence>
<evidence type="ECO:0000313" key="11">
    <source>
        <dbReference type="Proteomes" id="UP000325438"/>
    </source>
</evidence>
<evidence type="ECO:0000256" key="1">
    <source>
        <dbReference type="ARBA" id="ARBA00004418"/>
    </source>
</evidence>
<accession>A0A5N7JMS1</accession>
<name>A0A5N7JMS1_9PSED</name>
<evidence type="ECO:0000256" key="5">
    <source>
        <dbReference type="ARBA" id="ARBA00022729"/>
    </source>
</evidence>
<dbReference type="InterPro" id="IPR021140">
    <property type="entry name" value="Inh/Omp19"/>
</dbReference>
<keyword evidence="4" id="KW-0646">Protease inhibitor</keyword>
<dbReference type="Proteomes" id="UP000325438">
    <property type="component" value="Unassembled WGS sequence"/>
</dbReference>
<comment type="similarity">
    <text evidence="2">Belongs to the protease inhibitor I38 family.</text>
</comment>
<dbReference type="GO" id="GO:0042597">
    <property type="term" value="C:periplasmic space"/>
    <property type="evidence" value="ECO:0007669"/>
    <property type="project" value="UniProtKB-SubCell"/>
</dbReference>
<keyword evidence="7" id="KW-0481">Metalloenzyme inhibitor</keyword>
<dbReference type="PRINTS" id="PR01274">
    <property type="entry name" value="MPTASEINHBTR"/>
</dbReference>
<reference evidence="10 11" key="1">
    <citation type="submission" date="2019-09" db="EMBL/GenBank/DDBJ databases">
        <title>The draft genomes of Allium pathogen Pseudomonas sp.</title>
        <authorList>
            <person name="Fujikawa T."/>
            <person name="Sawada H."/>
        </authorList>
    </citation>
    <scope>NUCLEOTIDE SEQUENCE [LARGE SCALE GENOMIC DNA]</scope>
    <source>
        <strain evidence="10 11">MAFF 730085</strain>
    </source>
</reference>
<dbReference type="EMBL" id="VUBA01000013">
    <property type="protein sequence ID" value="MPQ82669.1"/>
    <property type="molecule type" value="Genomic_DNA"/>
</dbReference>
<dbReference type="GO" id="GO:0008191">
    <property type="term" value="F:metalloendopeptidase inhibitor activity"/>
    <property type="evidence" value="ECO:0007669"/>
    <property type="project" value="InterPro"/>
</dbReference>
<gene>
    <name evidence="10" type="ORF">F0170_00910</name>
</gene>
<comment type="subcellular location">
    <subcellularLocation>
        <location evidence="1">Periplasm</location>
    </subcellularLocation>
</comment>
<evidence type="ECO:0000256" key="8">
    <source>
        <dbReference type="SAM" id="SignalP"/>
    </source>
</evidence>
<dbReference type="RefSeq" id="WP_058411568.1">
    <property type="nucleotide sequence ID" value="NZ_VUBA01000013.1"/>
</dbReference>
<evidence type="ECO:0000256" key="7">
    <source>
        <dbReference type="ARBA" id="ARBA00023215"/>
    </source>
</evidence>
<comment type="caution">
    <text evidence="10">The sequence shown here is derived from an EMBL/GenBank/DDBJ whole genome shotgun (WGS) entry which is preliminary data.</text>
</comment>
<dbReference type="InterPro" id="IPR022815">
    <property type="entry name" value="Inh"/>
</dbReference>
<dbReference type="Pfam" id="PF02974">
    <property type="entry name" value="Inh"/>
    <property type="match status" value="1"/>
</dbReference>
<evidence type="ECO:0000313" key="10">
    <source>
        <dbReference type="EMBL" id="MPQ82669.1"/>
    </source>
</evidence>
<dbReference type="Gene3D" id="2.40.128.10">
    <property type="match status" value="1"/>
</dbReference>
<dbReference type="AlphaFoldDB" id="A0A5N7JMS1"/>
<feature type="domain" description="Alkaline proteinase inhibitor/ Outer membrane lipoprotein Omp19" evidence="9">
    <location>
        <begin position="31"/>
        <end position="120"/>
    </location>
</feature>
<evidence type="ECO:0000256" key="2">
    <source>
        <dbReference type="ARBA" id="ARBA00006813"/>
    </source>
</evidence>
<dbReference type="InterPro" id="IPR016085">
    <property type="entry name" value="Protease_inh_B-barrel_dom"/>
</dbReference>
<dbReference type="SUPFAM" id="SSF50882">
    <property type="entry name" value="beta-Barrel protease inhibitors"/>
    <property type="match status" value="1"/>
</dbReference>
<evidence type="ECO:0000259" key="9">
    <source>
        <dbReference type="Pfam" id="PF02974"/>
    </source>
</evidence>
<evidence type="ECO:0000256" key="4">
    <source>
        <dbReference type="ARBA" id="ARBA00022690"/>
    </source>
</evidence>
<evidence type="ECO:0000256" key="6">
    <source>
        <dbReference type="ARBA" id="ARBA00022764"/>
    </source>
</evidence>
<proteinExistence type="inferred from homology"/>
<sequence length="122" mass="13190">MPRFFYLIACVSQVLFVSAGAHAMASSLVLPSTAQLAGHWQLHQQDQVCALDLLEQANALAGDVACAEQWLGDKPLSWSPTPDGIWLMNAEGTGITHLNRQKPGEYKGHTPAGTEVVLQRIP</sequence>
<keyword evidence="5 8" id="KW-0732">Signal</keyword>
<keyword evidence="6" id="KW-0574">Periplasm</keyword>
<protein>
    <submittedName>
        <fullName evidence="10">Alkaline proteinase inhibitor</fullName>
    </submittedName>
</protein>
<organism evidence="10 11">
    <name type="scientific">Pseudomonas kitaguniensis</name>
    <dbReference type="NCBI Taxonomy" id="2607908"/>
    <lineage>
        <taxon>Bacteria</taxon>
        <taxon>Pseudomonadati</taxon>
        <taxon>Pseudomonadota</taxon>
        <taxon>Gammaproteobacteria</taxon>
        <taxon>Pseudomonadales</taxon>
        <taxon>Pseudomonadaceae</taxon>
        <taxon>Pseudomonas</taxon>
    </lineage>
</organism>
<feature type="chain" id="PRO_5024838372" evidence="8">
    <location>
        <begin position="24"/>
        <end position="122"/>
    </location>
</feature>
<keyword evidence="3" id="KW-0483">Metalloprotease inhibitor</keyword>